<dbReference type="InterPro" id="IPR005019">
    <property type="entry name" value="Adenine_glyco"/>
</dbReference>
<evidence type="ECO:0000313" key="1">
    <source>
        <dbReference type="EMBL" id="MBD8032883.1"/>
    </source>
</evidence>
<dbReference type="Proteomes" id="UP000600565">
    <property type="component" value="Unassembled WGS sequence"/>
</dbReference>
<name>A0ABR8XLQ9_9BACL</name>
<comment type="caution">
    <text evidence="1">The sequence shown here is derived from an EMBL/GenBank/DDBJ whole genome shotgun (WGS) entry which is preliminary data.</text>
</comment>
<dbReference type="RefSeq" id="WP_191703465.1">
    <property type="nucleotide sequence ID" value="NZ_JACSPW010000005.1"/>
</dbReference>
<proteinExistence type="predicted"/>
<dbReference type="PANTHER" id="PTHR30037">
    <property type="entry name" value="DNA-3-METHYLADENINE GLYCOSYLASE 1"/>
    <property type="match status" value="1"/>
</dbReference>
<dbReference type="InterPro" id="IPR011257">
    <property type="entry name" value="DNA_glycosylase"/>
</dbReference>
<gene>
    <name evidence="1" type="ORF">H9632_07365</name>
</gene>
<evidence type="ECO:0000313" key="2">
    <source>
        <dbReference type="Proteomes" id="UP000600565"/>
    </source>
</evidence>
<dbReference type="Pfam" id="PF03352">
    <property type="entry name" value="Adenine_glyco"/>
    <property type="match status" value="1"/>
</dbReference>
<organism evidence="1 2">
    <name type="scientific">Solibacillus merdavium</name>
    <dbReference type="NCBI Taxonomy" id="2762218"/>
    <lineage>
        <taxon>Bacteria</taxon>
        <taxon>Bacillati</taxon>
        <taxon>Bacillota</taxon>
        <taxon>Bacilli</taxon>
        <taxon>Bacillales</taxon>
        <taxon>Caryophanaceae</taxon>
        <taxon>Solibacillus</taxon>
    </lineage>
</organism>
<accession>A0ABR8XLQ9</accession>
<sequence length="187" mass="21813">MERCSWVKLDEPVYVKYHDEEWGVPVFDDRKLFEMLCLEGAQAGLSWLTILKRREGYIEAFDQFDANKIVHYDEAKLTALKNDERIIRNQLKINSVVTNAKSYLAIQKEYGSFSNYIWSFVDGKPIINEWESPQEVPITTEISDRMSKQLKKDGFKFVGSIICYSYMQAVGMVNDHTINCHCYKNLS</sequence>
<keyword evidence="2" id="KW-1185">Reference proteome</keyword>
<protein>
    <submittedName>
        <fullName evidence="1">DNA-3-methyladenine glycosylase I</fullName>
    </submittedName>
</protein>
<dbReference type="PANTHER" id="PTHR30037:SF4">
    <property type="entry name" value="DNA-3-METHYLADENINE GLYCOSYLASE I"/>
    <property type="match status" value="1"/>
</dbReference>
<dbReference type="EMBL" id="JACSPW010000005">
    <property type="protein sequence ID" value="MBD8032883.1"/>
    <property type="molecule type" value="Genomic_DNA"/>
</dbReference>
<dbReference type="InterPro" id="IPR052891">
    <property type="entry name" value="DNA-3mA_glycosylase"/>
</dbReference>
<dbReference type="Gene3D" id="1.10.340.30">
    <property type="entry name" value="Hypothetical protein, domain 2"/>
    <property type="match status" value="1"/>
</dbReference>
<reference evidence="1 2" key="1">
    <citation type="submission" date="2020-08" db="EMBL/GenBank/DDBJ databases">
        <title>A Genomic Blueprint of the Chicken Gut Microbiome.</title>
        <authorList>
            <person name="Gilroy R."/>
            <person name="Ravi A."/>
            <person name="Getino M."/>
            <person name="Pursley I."/>
            <person name="Horton D.L."/>
            <person name="Alikhan N.-F."/>
            <person name="Baker D."/>
            <person name="Gharbi K."/>
            <person name="Hall N."/>
            <person name="Watson M."/>
            <person name="Adriaenssens E.M."/>
            <person name="Foster-Nyarko E."/>
            <person name="Jarju S."/>
            <person name="Secka A."/>
            <person name="Antonio M."/>
            <person name="Oren A."/>
            <person name="Chaudhuri R."/>
            <person name="La Ragione R.M."/>
            <person name="Hildebrand F."/>
            <person name="Pallen M.J."/>
        </authorList>
    </citation>
    <scope>NUCLEOTIDE SEQUENCE [LARGE SCALE GENOMIC DNA]</scope>
    <source>
        <strain evidence="1 2">Sa1YVA6</strain>
    </source>
</reference>
<dbReference type="SUPFAM" id="SSF48150">
    <property type="entry name" value="DNA-glycosylase"/>
    <property type="match status" value="1"/>
</dbReference>